<dbReference type="KEGG" id="yti:FNA67_02935"/>
<feature type="domain" description="LysR substrate-binding" evidence="1">
    <location>
        <begin position="5"/>
        <end position="81"/>
    </location>
</feature>
<accession>A0A5B9DIZ5</accession>
<evidence type="ECO:0000313" key="3">
    <source>
        <dbReference type="Proteomes" id="UP000321062"/>
    </source>
</evidence>
<dbReference type="EMBL" id="CP041690">
    <property type="protein sequence ID" value="QEE19190.1"/>
    <property type="molecule type" value="Genomic_DNA"/>
</dbReference>
<dbReference type="RefSeq" id="WP_147655011.1">
    <property type="nucleotide sequence ID" value="NZ_BMFM01000001.1"/>
</dbReference>
<dbReference type="Pfam" id="PF03466">
    <property type="entry name" value="LysR_substrate"/>
    <property type="match status" value="1"/>
</dbReference>
<name>A0A5B9DIZ5_9HYPH</name>
<dbReference type="Proteomes" id="UP000321062">
    <property type="component" value="Chromosome"/>
</dbReference>
<evidence type="ECO:0000313" key="2">
    <source>
        <dbReference type="EMBL" id="QEE19190.1"/>
    </source>
</evidence>
<dbReference type="InterPro" id="IPR005119">
    <property type="entry name" value="LysR_subst-bd"/>
</dbReference>
<dbReference type="AlphaFoldDB" id="A0A5B9DIZ5"/>
<reference evidence="2 3" key="1">
    <citation type="journal article" date="2015" name="Int. J. Syst. Evol. Microbiol.">
        <title>Youhaiella tibetensis gen. nov., sp. nov., isolated from subsurface sediment.</title>
        <authorList>
            <person name="Wang Y.X."/>
            <person name="Huang F.Q."/>
            <person name="Nogi Y."/>
            <person name="Pang S.J."/>
            <person name="Wang P.K."/>
            <person name="Lv J."/>
        </authorList>
    </citation>
    <scope>NUCLEOTIDE SEQUENCE [LARGE SCALE GENOMIC DNA]</scope>
    <source>
        <strain evidence="3">fig4</strain>
    </source>
</reference>
<evidence type="ECO:0000259" key="1">
    <source>
        <dbReference type="Pfam" id="PF03466"/>
    </source>
</evidence>
<keyword evidence="3" id="KW-1185">Reference proteome</keyword>
<organism evidence="2 3">
    <name type="scientific">Paradevosia tibetensis</name>
    <dbReference type="NCBI Taxonomy" id="1447062"/>
    <lineage>
        <taxon>Bacteria</taxon>
        <taxon>Pseudomonadati</taxon>
        <taxon>Pseudomonadota</taxon>
        <taxon>Alphaproteobacteria</taxon>
        <taxon>Hyphomicrobiales</taxon>
        <taxon>Devosiaceae</taxon>
        <taxon>Paradevosia</taxon>
    </lineage>
</organism>
<sequence>MEAPVSGRFECGDVRAQADAGYGGFGIGLRPSGEVTRAVDAGTLVRVLPRWQLAPLSVHALLSPQRSRNARVEAVLELLHTTIDRLA</sequence>
<proteinExistence type="predicted"/>
<dbReference type="Gene3D" id="3.40.190.290">
    <property type="match status" value="1"/>
</dbReference>
<dbReference type="SUPFAM" id="SSF53850">
    <property type="entry name" value="Periplasmic binding protein-like II"/>
    <property type="match status" value="1"/>
</dbReference>
<protein>
    <recommendedName>
        <fullName evidence="1">LysR substrate-binding domain-containing protein</fullName>
    </recommendedName>
</protein>
<dbReference type="OrthoDB" id="9786526at2"/>
<gene>
    <name evidence="2" type="ORF">FNA67_02935</name>
</gene>